<gene>
    <name evidence="1" type="ORF">SK854_45655</name>
</gene>
<comment type="caution">
    <text evidence="1">The sequence shown here is derived from an EMBL/GenBank/DDBJ whole genome shotgun (WGS) entry which is preliminary data.</text>
</comment>
<evidence type="ECO:0000313" key="1">
    <source>
        <dbReference type="EMBL" id="MDX8149477.1"/>
    </source>
</evidence>
<reference evidence="1 2" key="2">
    <citation type="submission" date="2023-11" db="EMBL/GenBank/DDBJ databases">
        <authorList>
            <person name="Lara A.C."/>
            <person name="Chronakova A."/>
        </authorList>
    </citation>
    <scope>NUCLEOTIDE SEQUENCE [LARGE SCALE GENOMIC DNA]</scope>
    <source>
        <strain evidence="1 2">BCCO 10_0061</strain>
    </source>
</reference>
<accession>A0ABU4VDK2</accession>
<dbReference type="SUPFAM" id="SSF140453">
    <property type="entry name" value="EsxAB dimer-like"/>
    <property type="match status" value="1"/>
</dbReference>
<keyword evidence="2" id="KW-1185">Reference proteome</keyword>
<sequence length="95" mass="10659">MSTRYTFQRSENAAFIGHADEVSLAIKQLLVTMERNLQDDLASWLGDAPVQYAIAQQRWNGAADTMPRSLGVASDVLNRMTQTLQRTDANVAEMW</sequence>
<name>A0ABU4VDK2_9PSEU</name>
<dbReference type="InterPro" id="IPR010310">
    <property type="entry name" value="T7SS_ESAT-6-like"/>
</dbReference>
<protein>
    <submittedName>
        <fullName evidence="1">WXG100 family type VII secretion target</fullName>
    </submittedName>
</protein>
<proteinExistence type="predicted"/>
<dbReference type="EMBL" id="JAXAVU010000018">
    <property type="protein sequence ID" value="MDX8149477.1"/>
    <property type="molecule type" value="Genomic_DNA"/>
</dbReference>
<evidence type="ECO:0000313" key="2">
    <source>
        <dbReference type="Proteomes" id="UP001285352"/>
    </source>
</evidence>
<dbReference type="Proteomes" id="UP001285352">
    <property type="component" value="Unassembled WGS sequence"/>
</dbReference>
<dbReference type="RefSeq" id="WP_319981459.1">
    <property type="nucleotide sequence ID" value="NZ_JAXAVU010000018.1"/>
</dbReference>
<dbReference type="Pfam" id="PF06013">
    <property type="entry name" value="WXG100"/>
    <property type="match status" value="1"/>
</dbReference>
<organism evidence="1 2">
    <name type="scientific">Lentzea sokolovensis</name>
    <dbReference type="NCBI Taxonomy" id="3095429"/>
    <lineage>
        <taxon>Bacteria</taxon>
        <taxon>Bacillati</taxon>
        <taxon>Actinomycetota</taxon>
        <taxon>Actinomycetes</taxon>
        <taxon>Pseudonocardiales</taxon>
        <taxon>Pseudonocardiaceae</taxon>
        <taxon>Lentzea</taxon>
    </lineage>
</organism>
<dbReference type="InterPro" id="IPR036689">
    <property type="entry name" value="ESAT-6-like_sf"/>
</dbReference>
<reference evidence="1 2" key="1">
    <citation type="submission" date="2023-11" db="EMBL/GenBank/DDBJ databases">
        <title>Lentzea sokolovensis, sp. nov., Lentzea kristufkii, sp. nov., and Lentzea miocenensis, sp. nov., rare actinobacteria from Sokolov Coal Basin, Miocene lacustrine sediment, Czech Republic.</title>
        <authorList>
            <person name="Lara A."/>
            <person name="Kotroba L."/>
            <person name="Nouioui I."/>
            <person name="Neumann-Schaal M."/>
            <person name="Mast Y."/>
            <person name="Chronakova A."/>
        </authorList>
    </citation>
    <scope>NUCLEOTIDE SEQUENCE [LARGE SCALE GENOMIC DNA]</scope>
    <source>
        <strain evidence="1 2">BCCO 10_0061</strain>
    </source>
</reference>
<dbReference type="Gene3D" id="1.10.287.1060">
    <property type="entry name" value="ESAT-6-like"/>
    <property type="match status" value="1"/>
</dbReference>